<keyword evidence="3" id="KW-1185">Reference proteome</keyword>
<organism evidence="2 3">
    <name type="scientific">Noviherbaspirillum pedocola</name>
    <dbReference type="NCBI Taxonomy" id="2801341"/>
    <lineage>
        <taxon>Bacteria</taxon>
        <taxon>Pseudomonadati</taxon>
        <taxon>Pseudomonadota</taxon>
        <taxon>Betaproteobacteria</taxon>
        <taxon>Burkholderiales</taxon>
        <taxon>Oxalobacteraceae</taxon>
        <taxon>Noviherbaspirillum</taxon>
    </lineage>
</organism>
<evidence type="ECO:0000313" key="2">
    <source>
        <dbReference type="EMBL" id="MBK4737898.1"/>
    </source>
</evidence>
<protein>
    <recommendedName>
        <fullName evidence="1">DUF6884 domain-containing protein</fullName>
    </recommendedName>
</protein>
<dbReference type="InterPro" id="IPR049251">
    <property type="entry name" value="DUF6884"/>
</dbReference>
<dbReference type="RefSeq" id="WP_234484840.1">
    <property type="nucleotide sequence ID" value="NZ_JAEPBG010000015.1"/>
</dbReference>
<dbReference type="Proteomes" id="UP000622890">
    <property type="component" value="Unassembled WGS sequence"/>
</dbReference>
<sequence length="219" mass="23738">MMKVSIITSCTGKKTASPPNQLTQADFAKGASHIRSREAELAQWMRPAVALYSGEQHVRLMRGVHAAREQGAAVSVSILSAGYGLIPEEQLIAPYEMTFNGMKKKESHAWATMLGIRESIRAVLDTDADLVLILLGERYLQACGFDAITQLRSPTWALCGTASAKQFSPAFQLVKLRQSDTSGYACGNIGLKGEVAARILENLHRGPDEAIRHVMALAA</sequence>
<reference evidence="2" key="1">
    <citation type="submission" date="2021-01" db="EMBL/GenBank/DDBJ databases">
        <title>Genome sequence of strain Noviherbaspirillum sp. DKR-6.</title>
        <authorList>
            <person name="Chaudhary D.K."/>
        </authorList>
    </citation>
    <scope>NUCLEOTIDE SEQUENCE</scope>
    <source>
        <strain evidence="2">DKR-6</strain>
    </source>
</reference>
<dbReference type="EMBL" id="JAEPBG010000015">
    <property type="protein sequence ID" value="MBK4737898.1"/>
    <property type="molecule type" value="Genomic_DNA"/>
</dbReference>
<dbReference type="AlphaFoldDB" id="A0A934SYG1"/>
<name>A0A934SYG1_9BURK</name>
<evidence type="ECO:0000259" key="1">
    <source>
        <dbReference type="Pfam" id="PF21818"/>
    </source>
</evidence>
<comment type="caution">
    <text evidence="2">The sequence shown here is derived from an EMBL/GenBank/DDBJ whole genome shotgun (WGS) entry which is preliminary data.</text>
</comment>
<dbReference type="Pfam" id="PF21818">
    <property type="entry name" value="DUF6884"/>
    <property type="match status" value="1"/>
</dbReference>
<gene>
    <name evidence="2" type="ORF">JJB74_25030</name>
</gene>
<proteinExistence type="predicted"/>
<feature type="domain" description="DUF6884" evidence="1">
    <location>
        <begin position="47"/>
        <end position="144"/>
    </location>
</feature>
<evidence type="ECO:0000313" key="3">
    <source>
        <dbReference type="Proteomes" id="UP000622890"/>
    </source>
</evidence>
<accession>A0A934SYG1</accession>